<protein>
    <submittedName>
        <fullName evidence="4">Acyltransferase</fullName>
    </submittedName>
</protein>
<feature type="region of interest" description="Disordered" evidence="1">
    <location>
        <begin position="367"/>
        <end position="389"/>
    </location>
</feature>
<feature type="transmembrane region" description="Helical" evidence="2">
    <location>
        <begin position="143"/>
        <end position="164"/>
    </location>
</feature>
<dbReference type="Pfam" id="PF01757">
    <property type="entry name" value="Acyl_transf_3"/>
    <property type="match status" value="1"/>
</dbReference>
<accession>A0ABN3MZT8</accession>
<sequence length="389" mass="41063">MTAPPQLERLPSLTGLRCAAALAVFVCHAAILVAQDRGGPIPRAQVFAVVLGPVGVSFFFVLSGFVLTHSARATETAGRFWSRRGFRIYPAHLAVWGLCMVLFHGAGVPRVTAAGPAGDLAGALLVHTLIPVGRIPAGGNSVTWSLTCELVFSLCFPFLLPVVLRLRHRHLRYAAAGAVLVTWAVPLAAISLPGAPVGLQFPGLDMTEPQVYLVYLFPLSRLAEFVLGMVLARMHARKPAAGPGVTLSGTLVLATAAAALEWLPAPFLLAAATTVPNALLVRAAAAADVRREGYCLLRSRVVVLLGDLSYAFYLLHYPALMAVRHVAGPSCPVFALVGVALGASLIGSWLLHTRVERPTMRWFARRTASARGDGPPHPLTGTPSSPSPG</sequence>
<keyword evidence="2" id="KW-1133">Transmembrane helix</keyword>
<evidence type="ECO:0000313" key="5">
    <source>
        <dbReference type="Proteomes" id="UP001499942"/>
    </source>
</evidence>
<dbReference type="InterPro" id="IPR050879">
    <property type="entry name" value="Acyltransferase_3"/>
</dbReference>
<evidence type="ECO:0000256" key="2">
    <source>
        <dbReference type="SAM" id="Phobius"/>
    </source>
</evidence>
<dbReference type="Proteomes" id="UP001499942">
    <property type="component" value="Unassembled WGS sequence"/>
</dbReference>
<feature type="transmembrane region" description="Helical" evidence="2">
    <location>
        <begin position="244"/>
        <end position="263"/>
    </location>
</feature>
<proteinExistence type="predicted"/>
<feature type="transmembrane region" description="Helical" evidence="2">
    <location>
        <begin position="269"/>
        <end position="289"/>
    </location>
</feature>
<reference evidence="4 5" key="1">
    <citation type="journal article" date="2019" name="Int. J. Syst. Evol. Microbiol.">
        <title>The Global Catalogue of Microorganisms (GCM) 10K type strain sequencing project: providing services to taxonomists for standard genome sequencing and annotation.</title>
        <authorList>
            <consortium name="The Broad Institute Genomics Platform"/>
            <consortium name="The Broad Institute Genome Sequencing Center for Infectious Disease"/>
            <person name="Wu L."/>
            <person name="Ma J."/>
        </authorList>
    </citation>
    <scope>NUCLEOTIDE SEQUENCE [LARGE SCALE GENOMIC DNA]</scope>
    <source>
        <strain evidence="4 5">JCM 5062</strain>
    </source>
</reference>
<keyword evidence="4" id="KW-0808">Transferase</keyword>
<dbReference type="InterPro" id="IPR002656">
    <property type="entry name" value="Acyl_transf_3_dom"/>
</dbReference>
<comment type="caution">
    <text evidence="4">The sequence shown here is derived from an EMBL/GenBank/DDBJ whole genome shotgun (WGS) entry which is preliminary data.</text>
</comment>
<gene>
    <name evidence="4" type="ORF">GCM10010393_50960</name>
</gene>
<dbReference type="EMBL" id="BAAASR010000030">
    <property type="protein sequence ID" value="GAA2511879.1"/>
    <property type="molecule type" value="Genomic_DNA"/>
</dbReference>
<keyword evidence="2" id="KW-0472">Membrane</keyword>
<evidence type="ECO:0000259" key="3">
    <source>
        <dbReference type="Pfam" id="PF01757"/>
    </source>
</evidence>
<keyword evidence="4" id="KW-0012">Acyltransferase</keyword>
<feature type="transmembrane region" description="Helical" evidence="2">
    <location>
        <begin position="332"/>
        <end position="351"/>
    </location>
</feature>
<keyword evidence="2" id="KW-0812">Transmembrane</keyword>
<feature type="transmembrane region" description="Helical" evidence="2">
    <location>
        <begin position="46"/>
        <end position="68"/>
    </location>
</feature>
<feature type="transmembrane region" description="Helical" evidence="2">
    <location>
        <begin position="88"/>
        <end position="108"/>
    </location>
</feature>
<feature type="transmembrane region" description="Helical" evidence="2">
    <location>
        <begin position="301"/>
        <end position="320"/>
    </location>
</feature>
<evidence type="ECO:0000313" key="4">
    <source>
        <dbReference type="EMBL" id="GAA2511879.1"/>
    </source>
</evidence>
<dbReference type="PANTHER" id="PTHR23028">
    <property type="entry name" value="ACETYLTRANSFERASE"/>
    <property type="match status" value="1"/>
</dbReference>
<feature type="transmembrane region" description="Helical" evidence="2">
    <location>
        <begin position="171"/>
        <end position="192"/>
    </location>
</feature>
<dbReference type="GO" id="GO:0016746">
    <property type="term" value="F:acyltransferase activity"/>
    <property type="evidence" value="ECO:0007669"/>
    <property type="project" value="UniProtKB-KW"/>
</dbReference>
<keyword evidence="5" id="KW-1185">Reference proteome</keyword>
<organism evidence="4 5">
    <name type="scientific">Streptomyces gobitricini</name>
    <dbReference type="NCBI Taxonomy" id="68211"/>
    <lineage>
        <taxon>Bacteria</taxon>
        <taxon>Bacillati</taxon>
        <taxon>Actinomycetota</taxon>
        <taxon>Actinomycetes</taxon>
        <taxon>Kitasatosporales</taxon>
        <taxon>Streptomycetaceae</taxon>
        <taxon>Streptomyces</taxon>
    </lineage>
</organism>
<feature type="transmembrane region" description="Helical" evidence="2">
    <location>
        <begin position="212"/>
        <end position="232"/>
    </location>
</feature>
<feature type="transmembrane region" description="Helical" evidence="2">
    <location>
        <begin position="14"/>
        <end position="34"/>
    </location>
</feature>
<feature type="domain" description="Acyltransferase 3" evidence="3">
    <location>
        <begin position="12"/>
        <end position="352"/>
    </location>
</feature>
<evidence type="ECO:0000256" key="1">
    <source>
        <dbReference type="SAM" id="MobiDB-lite"/>
    </source>
</evidence>
<feature type="compositionally biased region" description="Low complexity" evidence="1">
    <location>
        <begin position="379"/>
        <end position="389"/>
    </location>
</feature>
<dbReference type="PANTHER" id="PTHR23028:SF53">
    <property type="entry name" value="ACYL_TRANSF_3 DOMAIN-CONTAINING PROTEIN"/>
    <property type="match status" value="1"/>
</dbReference>
<name>A0ABN3MZT8_9ACTN</name>